<keyword evidence="3" id="KW-0472">Membrane</keyword>
<reference evidence="3 4" key="1">
    <citation type="journal article" date="2009" name="Stand. Genomic Sci.">
        <title>Complete genome sequence of Acidimicrobium ferrooxidans type strain (ICP).</title>
        <authorList>
            <person name="Clum A."/>
            <person name="Nolan M."/>
            <person name="Lang E."/>
            <person name="Glavina Del Rio T."/>
            <person name="Tice H."/>
            <person name="Copeland A."/>
            <person name="Cheng J.F."/>
            <person name="Lucas S."/>
            <person name="Chen F."/>
            <person name="Bruce D."/>
            <person name="Goodwin L."/>
            <person name="Pitluck S."/>
            <person name="Ivanova N."/>
            <person name="Mavrommatis K."/>
            <person name="Mikhailova N."/>
            <person name="Pati A."/>
            <person name="Chen A."/>
            <person name="Palaniappan K."/>
            <person name="Goker M."/>
            <person name="Spring S."/>
            <person name="Land M."/>
            <person name="Hauser L."/>
            <person name="Chang Y.J."/>
            <person name="Jeffries C.C."/>
            <person name="Chain P."/>
            <person name="Bristow J."/>
            <person name="Eisen J.A."/>
            <person name="Markowitz V."/>
            <person name="Hugenholtz P."/>
            <person name="Kyrpides N.C."/>
            <person name="Klenk H.P."/>
            <person name="Lapidus A."/>
        </authorList>
    </citation>
    <scope>NUCLEOTIDE SEQUENCE [LARGE SCALE GENOMIC DNA]</scope>
    <source>
        <strain evidence="4">DSM 10331 / JCM 15462 / NBRC 103882 / ICP</strain>
    </source>
</reference>
<dbReference type="HOGENOM" id="CLU_1253691_0_0_11"/>
<feature type="region of interest" description="Disordered" evidence="1">
    <location>
        <begin position="55"/>
        <end position="82"/>
    </location>
</feature>
<name>C7LZG0_ACIFD</name>
<dbReference type="Gene3D" id="1.10.10.1320">
    <property type="entry name" value="Anti-sigma factor, zinc-finger domain"/>
    <property type="match status" value="1"/>
</dbReference>
<evidence type="ECO:0000313" key="4">
    <source>
        <dbReference type="Proteomes" id="UP000000771"/>
    </source>
</evidence>
<organism evidence="3 4">
    <name type="scientific">Acidimicrobium ferrooxidans (strain DSM 10331 / JCM 15462 / NBRC 103882 / ICP)</name>
    <dbReference type="NCBI Taxonomy" id="525909"/>
    <lineage>
        <taxon>Bacteria</taxon>
        <taxon>Bacillati</taxon>
        <taxon>Actinomycetota</taxon>
        <taxon>Acidimicrobiia</taxon>
        <taxon>Acidimicrobiales</taxon>
        <taxon>Acidimicrobiaceae</taxon>
        <taxon>Acidimicrobium</taxon>
    </lineage>
</organism>
<dbReference type="Proteomes" id="UP000000771">
    <property type="component" value="Chromosome"/>
</dbReference>
<keyword evidence="3" id="KW-0812">Transmembrane</keyword>
<dbReference type="KEGG" id="afo:Afer_1186"/>
<keyword evidence="4" id="KW-1185">Reference proteome</keyword>
<dbReference type="EMBL" id="CP001631">
    <property type="protein sequence ID" value="ACU54118.1"/>
    <property type="molecule type" value="Genomic_DNA"/>
</dbReference>
<dbReference type="InterPro" id="IPR027383">
    <property type="entry name" value="Znf_put"/>
</dbReference>
<accession>C7LZG0</accession>
<dbReference type="Pfam" id="PF13490">
    <property type="entry name" value="zf-HC2"/>
    <property type="match status" value="1"/>
</dbReference>
<gene>
    <name evidence="3" type="ordered locus">Afer_1186</name>
</gene>
<dbReference type="AlphaFoldDB" id="C7LZG0"/>
<evidence type="ECO:0000256" key="1">
    <source>
        <dbReference type="SAM" id="MobiDB-lite"/>
    </source>
</evidence>
<dbReference type="STRING" id="525909.Afer_1186"/>
<protein>
    <submittedName>
        <fullName evidence="3">Putative transmembrane anti-sigma factor</fullName>
    </submittedName>
</protein>
<feature type="domain" description="Putative zinc-finger" evidence="2">
    <location>
        <begin position="13"/>
        <end position="38"/>
    </location>
</feature>
<dbReference type="InterPro" id="IPR041916">
    <property type="entry name" value="Anti_sigma_zinc_sf"/>
</dbReference>
<evidence type="ECO:0000313" key="3">
    <source>
        <dbReference type="EMBL" id="ACU54118.1"/>
    </source>
</evidence>
<sequence>MPSHDDGCTLREAYLLHELTPDEVTRFEGHLASCRSCQDRLSDTAQLLRALADLEPPDEPVTGSQVAPMAHDPRPARVAGHSHRRRRGALIGLAGLVVGASLTFALEHPAEQTPSAAEVITLAAPPIHGTLVVDRRAWGSSITLTATGLPSTGQVSLVVRSTGGQVVDAAWRAIGPQRINVQAPTPFQPSAIAATTLVAHGRHTTVLWSWHRLGTEPGTT</sequence>
<proteinExistence type="predicted"/>
<evidence type="ECO:0000259" key="2">
    <source>
        <dbReference type="Pfam" id="PF13490"/>
    </source>
</evidence>